<evidence type="ECO:0000313" key="5">
    <source>
        <dbReference type="Proteomes" id="UP001592528"/>
    </source>
</evidence>
<dbReference type="Pfam" id="PF13581">
    <property type="entry name" value="HATPase_c_2"/>
    <property type="match status" value="1"/>
</dbReference>
<comment type="caution">
    <text evidence="4">The sequence shown here is derived from an EMBL/GenBank/DDBJ whole genome shotgun (WGS) entry which is preliminary data.</text>
</comment>
<dbReference type="CDD" id="cd16936">
    <property type="entry name" value="HATPase_RsbW-like"/>
    <property type="match status" value="1"/>
</dbReference>
<feature type="domain" description="Histidine kinase/HSP90-like ATPase" evidence="3">
    <location>
        <begin position="60"/>
        <end position="174"/>
    </location>
</feature>
<protein>
    <submittedName>
        <fullName evidence="4">ATP-binding protein</fullName>
    </submittedName>
</protein>
<keyword evidence="5" id="KW-1185">Reference proteome</keyword>
<dbReference type="EMBL" id="JBHEZZ010000014">
    <property type="protein sequence ID" value="MFC1404396.1"/>
    <property type="molecule type" value="Genomic_DNA"/>
</dbReference>
<keyword evidence="1" id="KW-0808">Transferase</keyword>
<feature type="region of interest" description="Disordered" evidence="2">
    <location>
        <begin position="1"/>
        <end position="31"/>
    </location>
</feature>
<proteinExistence type="predicted"/>
<keyword evidence="4" id="KW-0067">ATP-binding</keyword>
<evidence type="ECO:0000259" key="3">
    <source>
        <dbReference type="Pfam" id="PF13581"/>
    </source>
</evidence>
<dbReference type="InterPro" id="IPR050267">
    <property type="entry name" value="Anti-sigma-factor_SerPK"/>
</dbReference>
<gene>
    <name evidence="4" type="ORF">ACEZDJ_24170</name>
</gene>
<dbReference type="GO" id="GO:0005524">
    <property type="term" value="F:ATP binding"/>
    <property type="evidence" value="ECO:0007669"/>
    <property type="project" value="UniProtKB-KW"/>
</dbReference>
<keyword evidence="1" id="KW-0418">Kinase</keyword>
<accession>A0ABV6USF8</accession>
<name>A0ABV6USF8_9ACTN</name>
<evidence type="ECO:0000256" key="2">
    <source>
        <dbReference type="SAM" id="MobiDB-lite"/>
    </source>
</evidence>
<dbReference type="PANTHER" id="PTHR35526">
    <property type="entry name" value="ANTI-SIGMA-F FACTOR RSBW-RELATED"/>
    <property type="match status" value="1"/>
</dbReference>
<organism evidence="4 5">
    <name type="scientific">Streptacidiphilus cavernicola</name>
    <dbReference type="NCBI Taxonomy" id="3342716"/>
    <lineage>
        <taxon>Bacteria</taxon>
        <taxon>Bacillati</taxon>
        <taxon>Actinomycetota</taxon>
        <taxon>Actinomycetes</taxon>
        <taxon>Kitasatosporales</taxon>
        <taxon>Streptomycetaceae</taxon>
        <taxon>Streptacidiphilus</taxon>
    </lineage>
</organism>
<evidence type="ECO:0000313" key="4">
    <source>
        <dbReference type="EMBL" id="MFC1404396.1"/>
    </source>
</evidence>
<dbReference type="RefSeq" id="WP_051726467.1">
    <property type="nucleotide sequence ID" value="NZ_JBHEZZ010000014.1"/>
</dbReference>
<keyword evidence="1" id="KW-0723">Serine/threonine-protein kinase</keyword>
<dbReference type="Gene3D" id="3.30.565.10">
    <property type="entry name" value="Histidine kinase-like ATPase, C-terminal domain"/>
    <property type="match status" value="1"/>
</dbReference>
<dbReference type="SUPFAM" id="SSF55874">
    <property type="entry name" value="ATPase domain of HSP90 chaperone/DNA topoisomerase II/histidine kinase"/>
    <property type="match status" value="1"/>
</dbReference>
<dbReference type="InterPro" id="IPR036890">
    <property type="entry name" value="HATPase_C_sf"/>
</dbReference>
<dbReference type="InterPro" id="IPR003594">
    <property type="entry name" value="HATPase_dom"/>
</dbReference>
<reference evidence="4 5" key="1">
    <citation type="submission" date="2024-09" db="EMBL/GenBank/DDBJ databases">
        <authorList>
            <person name="Lee S.D."/>
        </authorList>
    </citation>
    <scope>NUCLEOTIDE SEQUENCE [LARGE SCALE GENOMIC DNA]</scope>
    <source>
        <strain evidence="4 5">N1-5</strain>
    </source>
</reference>
<dbReference type="PANTHER" id="PTHR35526:SF3">
    <property type="entry name" value="ANTI-SIGMA-F FACTOR RSBW"/>
    <property type="match status" value="1"/>
</dbReference>
<evidence type="ECO:0000256" key="1">
    <source>
        <dbReference type="ARBA" id="ARBA00022527"/>
    </source>
</evidence>
<keyword evidence="4" id="KW-0547">Nucleotide-binding</keyword>
<dbReference type="Proteomes" id="UP001592528">
    <property type="component" value="Unassembled WGS sequence"/>
</dbReference>
<sequence length="181" mass="19192">MHSARHRVQNPDAPHDGATAPPAAPAPAAPAPTALGVEIPQLGTARNTWEMDRQAAATLPGAPSSVALARRFVRITAAMWQLSRETLADAELCMSELVCNAVTHTGSSRVHCRLWSARGVLFLEVDDEDRGDLPELGVADADDEHGRGMLLIDSFATAWGAVPRPGTEGKTVWAALALSEE</sequence>